<dbReference type="SUPFAM" id="SSF54762">
    <property type="entry name" value="Signal recognition particle alu RNA binding heterodimer, SRP9/14"/>
    <property type="match status" value="1"/>
</dbReference>
<comment type="subunit">
    <text evidence="7">Component of a fungal signal recognition particle (SRP) complex that consists of a 7SL RNA molecule (scR1) and at least six protein subunits: SRP72, SRP68, SRP54, SEC65, SRP21 and SRP14.</text>
</comment>
<evidence type="ECO:0000313" key="9">
    <source>
        <dbReference type="EMBL" id="ODV97881.1"/>
    </source>
</evidence>
<evidence type="ECO:0000256" key="1">
    <source>
        <dbReference type="ARBA" id="ARBA00004496"/>
    </source>
</evidence>
<evidence type="ECO:0000256" key="3">
    <source>
        <dbReference type="ARBA" id="ARBA00022490"/>
    </source>
</evidence>
<dbReference type="InterPro" id="IPR003210">
    <property type="entry name" value="Signal_recog_particle_SRP14"/>
</dbReference>
<dbReference type="AlphaFoldDB" id="A0A1E4U1K2"/>
<dbReference type="EMBL" id="KV454011">
    <property type="protein sequence ID" value="ODV97881.1"/>
    <property type="molecule type" value="Genomic_DNA"/>
</dbReference>
<evidence type="ECO:0000256" key="5">
    <source>
        <dbReference type="ARBA" id="ARBA00023135"/>
    </source>
</evidence>
<comment type="similarity">
    <text evidence="2 7">Belongs to the SRP14 family.</text>
</comment>
<dbReference type="GO" id="GO:0006614">
    <property type="term" value="P:SRP-dependent cotranslational protein targeting to membrane"/>
    <property type="evidence" value="ECO:0007669"/>
    <property type="project" value="UniProtKB-UniRule"/>
</dbReference>
<accession>A0A1E4U1K2</accession>
<keyword evidence="6 7" id="KW-0687">Ribonucleoprotein</keyword>
<dbReference type="Gene3D" id="3.30.720.10">
    <property type="entry name" value="Signal recognition particle alu RNA binding heterodimer, srp9/1"/>
    <property type="match status" value="1"/>
</dbReference>
<evidence type="ECO:0000313" key="10">
    <source>
        <dbReference type="Proteomes" id="UP000094236"/>
    </source>
</evidence>
<dbReference type="InterPro" id="IPR009018">
    <property type="entry name" value="Signal_recog_particle_SRP9/14"/>
</dbReference>
<sequence>MTLLENDQFLRSVSDLLVKTNGDSSVYLTQKRLSPETKQEVETPLLMINVQQPTSESTYPIIIRITNGSKDKATKVKYSTVVEANKLDEFWENYTNALKNGMIGLKKKDKKKKNKNKNKKKILKN</sequence>
<dbReference type="GO" id="GO:0005786">
    <property type="term" value="C:signal recognition particle, endoplasmic reticulum targeting"/>
    <property type="evidence" value="ECO:0007669"/>
    <property type="project" value="UniProtKB-UniRule"/>
</dbReference>
<dbReference type="Pfam" id="PF02290">
    <property type="entry name" value="SRP14"/>
    <property type="match status" value="1"/>
</dbReference>
<keyword evidence="5 7" id="KW-0733">Signal recognition particle</keyword>
<dbReference type="PANTHER" id="PTHR12013">
    <property type="entry name" value="SIGNAL RECOGNITION PARTICLE 14 KD PROTEIN"/>
    <property type="match status" value="1"/>
</dbReference>
<gene>
    <name evidence="9" type="ORF">PACTADRAFT_375</name>
</gene>
<evidence type="ECO:0000256" key="4">
    <source>
        <dbReference type="ARBA" id="ARBA00022884"/>
    </source>
</evidence>
<proteinExistence type="inferred from homology"/>
<protein>
    <recommendedName>
        <fullName evidence="7">Signal recognition particle subunit SRP14</fullName>
    </recommendedName>
    <alternativeName>
        <fullName evidence="7">Signal recognition particle 14 kDa protein</fullName>
    </alternativeName>
</protein>
<evidence type="ECO:0000256" key="2">
    <source>
        <dbReference type="ARBA" id="ARBA00010349"/>
    </source>
</evidence>
<organism evidence="9 10">
    <name type="scientific">Pachysolen tannophilus NRRL Y-2460</name>
    <dbReference type="NCBI Taxonomy" id="669874"/>
    <lineage>
        <taxon>Eukaryota</taxon>
        <taxon>Fungi</taxon>
        <taxon>Dikarya</taxon>
        <taxon>Ascomycota</taxon>
        <taxon>Saccharomycotina</taxon>
        <taxon>Pichiomycetes</taxon>
        <taxon>Pachysolenaceae</taxon>
        <taxon>Pachysolen</taxon>
    </lineage>
</organism>
<keyword evidence="10" id="KW-1185">Reference proteome</keyword>
<dbReference type="Proteomes" id="UP000094236">
    <property type="component" value="Unassembled WGS sequence"/>
</dbReference>
<dbReference type="GO" id="GO:0030942">
    <property type="term" value="F:endoplasmic reticulum signal peptide binding"/>
    <property type="evidence" value="ECO:0007669"/>
    <property type="project" value="UniProtKB-UniRule"/>
</dbReference>
<evidence type="ECO:0000256" key="8">
    <source>
        <dbReference type="SAM" id="MobiDB-lite"/>
    </source>
</evidence>
<keyword evidence="3 7" id="KW-0963">Cytoplasm</keyword>
<evidence type="ECO:0000256" key="7">
    <source>
        <dbReference type="RuleBase" id="RU368100"/>
    </source>
</evidence>
<name>A0A1E4U1K2_PACTA</name>
<evidence type="ECO:0000256" key="6">
    <source>
        <dbReference type="ARBA" id="ARBA00023274"/>
    </source>
</evidence>
<keyword evidence="4 7" id="KW-0694">RNA-binding</keyword>
<dbReference type="OrthoDB" id="19209at2759"/>
<dbReference type="GO" id="GO:0008312">
    <property type="term" value="F:7S RNA binding"/>
    <property type="evidence" value="ECO:0007669"/>
    <property type="project" value="UniProtKB-UniRule"/>
</dbReference>
<comment type="subcellular location">
    <subcellularLocation>
        <location evidence="1 7">Cytoplasm</location>
    </subcellularLocation>
</comment>
<dbReference type="STRING" id="669874.A0A1E4U1K2"/>
<reference evidence="10" key="1">
    <citation type="submission" date="2016-05" db="EMBL/GenBank/DDBJ databases">
        <title>Comparative genomics of biotechnologically important yeasts.</title>
        <authorList>
            <consortium name="DOE Joint Genome Institute"/>
            <person name="Riley R."/>
            <person name="Haridas S."/>
            <person name="Wolfe K.H."/>
            <person name="Lopes M.R."/>
            <person name="Hittinger C.T."/>
            <person name="Goker M."/>
            <person name="Salamov A."/>
            <person name="Wisecaver J."/>
            <person name="Long T.M."/>
            <person name="Aerts A.L."/>
            <person name="Barry K."/>
            <person name="Choi C."/>
            <person name="Clum A."/>
            <person name="Coughlan A.Y."/>
            <person name="Deshpande S."/>
            <person name="Douglass A.P."/>
            <person name="Hanson S.J."/>
            <person name="Klenk H.-P."/>
            <person name="Labutti K."/>
            <person name="Lapidus A."/>
            <person name="Lindquist E."/>
            <person name="Lipzen A."/>
            <person name="Meier-Kolthoff J.P."/>
            <person name="Ohm R.A."/>
            <person name="Otillar R.P."/>
            <person name="Pangilinan J."/>
            <person name="Peng Y."/>
            <person name="Rokas A."/>
            <person name="Rosa C.A."/>
            <person name="Scheuner C."/>
            <person name="Sibirny A.A."/>
            <person name="Slot J.C."/>
            <person name="Stielow J.B."/>
            <person name="Sun H."/>
            <person name="Kurtzman C.P."/>
            <person name="Blackwell M."/>
            <person name="Grigoriev I.V."/>
            <person name="Jeffries T.W."/>
        </authorList>
    </citation>
    <scope>NUCLEOTIDE SEQUENCE [LARGE SCALE GENOMIC DNA]</scope>
    <source>
        <strain evidence="10">NRRL Y-2460</strain>
    </source>
</reference>
<comment type="function">
    <text evidence="7">Component of the signal recognition particle (SRP) complex, a ribonucleoprotein complex that mediates the cotranslational targeting of secretory and membrane proteins to the endoplasmic reticulum (ER).</text>
</comment>
<feature type="compositionally biased region" description="Basic residues" evidence="8">
    <location>
        <begin position="105"/>
        <end position="125"/>
    </location>
</feature>
<feature type="region of interest" description="Disordered" evidence="8">
    <location>
        <begin position="103"/>
        <end position="125"/>
    </location>
</feature>